<keyword evidence="6 7" id="KW-0472">Membrane</keyword>
<keyword evidence="7" id="KW-1003">Cell membrane</keyword>
<protein>
    <recommendedName>
        <fullName evidence="7 8">Phospho-N-acetylmuramoyl-pentapeptide-transferase</fullName>
        <ecNumber evidence="7 8">2.7.8.13</ecNumber>
    </recommendedName>
    <alternativeName>
        <fullName evidence="7">UDP-MurNAc-pentapeptide phosphotransferase</fullName>
    </alternativeName>
</protein>
<comment type="function">
    <text evidence="7">Catalyzes the initial step of the lipid cycle reactions in the biosynthesis of the cell wall peptidoglycan: transfers peptidoglycan precursor phospho-MurNAc-pentapeptide from UDP-MurNAc-pentapeptide onto the lipid carrier undecaprenyl phosphate, yielding undecaprenyl-pyrophosphoryl-MurNAc-pentapeptide, known as lipid I.</text>
</comment>
<feature type="transmembrane region" description="Helical" evidence="7">
    <location>
        <begin position="166"/>
        <end position="184"/>
    </location>
</feature>
<reference evidence="10" key="1">
    <citation type="journal article" date="2019" name="Int. J. Syst. Evol. Microbiol.">
        <title>The Global Catalogue of Microorganisms (GCM) 10K type strain sequencing project: providing services to taxonomists for standard genome sequencing and annotation.</title>
        <authorList>
            <consortium name="The Broad Institute Genomics Platform"/>
            <consortium name="The Broad Institute Genome Sequencing Center for Infectious Disease"/>
            <person name="Wu L."/>
            <person name="Ma J."/>
        </authorList>
    </citation>
    <scope>NUCLEOTIDE SEQUENCE [LARGE SCALE GENOMIC DNA]</scope>
    <source>
        <strain evidence="10">JCM 16014</strain>
    </source>
</reference>
<dbReference type="InterPro" id="IPR003524">
    <property type="entry name" value="PNAcMuramoyl-5peptid_Trfase"/>
</dbReference>
<feature type="transmembrane region" description="Helical" evidence="7">
    <location>
        <begin position="96"/>
        <end position="115"/>
    </location>
</feature>
<evidence type="ECO:0000256" key="1">
    <source>
        <dbReference type="ARBA" id="ARBA00004141"/>
    </source>
</evidence>
<keyword evidence="10" id="KW-1185">Reference proteome</keyword>
<proteinExistence type="inferred from homology"/>
<dbReference type="PANTHER" id="PTHR22926:SF5">
    <property type="entry name" value="PHOSPHO-N-ACETYLMURAMOYL-PENTAPEPTIDE-TRANSFERASE HOMOLOG"/>
    <property type="match status" value="1"/>
</dbReference>
<evidence type="ECO:0000256" key="5">
    <source>
        <dbReference type="ARBA" id="ARBA00022989"/>
    </source>
</evidence>
<dbReference type="Proteomes" id="UP001500751">
    <property type="component" value="Unassembled WGS sequence"/>
</dbReference>
<evidence type="ECO:0000256" key="8">
    <source>
        <dbReference type="NCBIfam" id="TIGR00445"/>
    </source>
</evidence>
<feature type="transmembrane region" description="Helical" evidence="7">
    <location>
        <begin position="331"/>
        <end position="354"/>
    </location>
</feature>
<dbReference type="PANTHER" id="PTHR22926">
    <property type="entry name" value="PHOSPHO-N-ACETYLMURAMOYL-PENTAPEPTIDE-TRANSFERASE"/>
    <property type="match status" value="1"/>
</dbReference>
<dbReference type="InterPro" id="IPR018480">
    <property type="entry name" value="PNAcMuramoyl-5peptid_Trfase_CS"/>
</dbReference>
<dbReference type="InterPro" id="IPR000715">
    <property type="entry name" value="Glycosyl_transferase_4"/>
</dbReference>
<evidence type="ECO:0000313" key="10">
    <source>
        <dbReference type="Proteomes" id="UP001500751"/>
    </source>
</evidence>
<gene>
    <name evidence="9" type="primary">mraY_1</name>
    <name evidence="7" type="synonym">mraY</name>
    <name evidence="9" type="ORF">GCM10009839_21040</name>
</gene>
<dbReference type="PROSITE" id="PS01347">
    <property type="entry name" value="MRAY_1"/>
    <property type="match status" value="1"/>
</dbReference>
<feature type="transmembrane region" description="Helical" evidence="7">
    <location>
        <begin position="235"/>
        <end position="254"/>
    </location>
</feature>
<dbReference type="HAMAP" id="MF_00038">
    <property type="entry name" value="MraY"/>
    <property type="match status" value="1"/>
</dbReference>
<evidence type="ECO:0000313" key="9">
    <source>
        <dbReference type="EMBL" id="GAA2023308.1"/>
    </source>
</evidence>
<keyword evidence="7" id="KW-0133">Cell shape</keyword>
<dbReference type="Pfam" id="PF00953">
    <property type="entry name" value="Glycos_transf_4"/>
    <property type="match status" value="1"/>
</dbReference>
<keyword evidence="3 7" id="KW-0808">Transferase</keyword>
<dbReference type="NCBIfam" id="TIGR00445">
    <property type="entry name" value="mraY"/>
    <property type="match status" value="1"/>
</dbReference>
<feature type="transmembrane region" description="Helical" evidence="7">
    <location>
        <begin position="306"/>
        <end position="325"/>
    </location>
</feature>
<evidence type="ECO:0000256" key="2">
    <source>
        <dbReference type="ARBA" id="ARBA00005583"/>
    </source>
</evidence>
<keyword evidence="5 7" id="KW-1133">Transmembrane helix</keyword>
<organism evidence="9 10">
    <name type="scientific">Catenulispora yoronensis</name>
    <dbReference type="NCBI Taxonomy" id="450799"/>
    <lineage>
        <taxon>Bacteria</taxon>
        <taxon>Bacillati</taxon>
        <taxon>Actinomycetota</taxon>
        <taxon>Actinomycetes</taxon>
        <taxon>Catenulisporales</taxon>
        <taxon>Catenulisporaceae</taxon>
        <taxon>Catenulispora</taxon>
    </lineage>
</organism>
<evidence type="ECO:0000256" key="7">
    <source>
        <dbReference type="HAMAP-Rule" id="MF_00038"/>
    </source>
</evidence>
<accession>A0ABP5FE17</accession>
<keyword evidence="7" id="KW-0460">Magnesium</keyword>
<feature type="transmembrane region" description="Helical" evidence="7">
    <location>
        <begin position="204"/>
        <end position="223"/>
    </location>
</feature>
<evidence type="ECO:0000256" key="3">
    <source>
        <dbReference type="ARBA" id="ARBA00022679"/>
    </source>
</evidence>
<name>A0ABP5FE17_9ACTN</name>
<keyword evidence="7" id="KW-0131">Cell cycle</keyword>
<sequence length="409" mass="42429">MPFPAVIAHVSERFAGLGFERAGAPGAVSGAPLARSPLATAGTTVDLGDVRAVLLAGGLALVLSLSGTPLAIRIFTRRGYGQPIREDGPSTHKVKHGTPTMGGVVVILGTLLAYALTKAVTAKVPTASAVLVLALMAGLGLVGFLDDYLKVFRQRNLGLRARAKAVGQWGCGLAFAILALFFPSDGAHSYHPASEYLSFARDTSLYLGPILFVIWAVGLVIGSSNGVNLTDGADGLATGACLLVFSSYVFIGVWQDGGSCERPGALPTGPHACYAVRDPMDLAIVAAAVVGACAGFLWFNTAPAQIFLGDTGALALGGGLAGLAICTGTELLLAVLGGLFVITTLSVVLQVASYRYRDGKRIFKIAPLHHHFEMIGWPETTVVVRFWLLCGMFVGIGLALFYAGWVSGA</sequence>
<dbReference type="EMBL" id="BAAAQN010000009">
    <property type="protein sequence ID" value="GAA2023308.1"/>
    <property type="molecule type" value="Genomic_DNA"/>
</dbReference>
<comment type="pathway">
    <text evidence="7">Cell wall biogenesis; peptidoglycan biosynthesis.</text>
</comment>
<feature type="transmembrane region" description="Helical" evidence="7">
    <location>
        <begin position="382"/>
        <end position="405"/>
    </location>
</feature>
<evidence type="ECO:0000256" key="6">
    <source>
        <dbReference type="ARBA" id="ARBA00023136"/>
    </source>
</evidence>
<dbReference type="CDD" id="cd06852">
    <property type="entry name" value="GT_MraY"/>
    <property type="match status" value="1"/>
</dbReference>
<keyword evidence="4 7" id="KW-0812">Transmembrane</keyword>
<dbReference type="EC" id="2.7.8.13" evidence="7 8"/>
<comment type="similarity">
    <text evidence="2 7">Belongs to the glycosyltransferase 4 family. MraY subfamily.</text>
</comment>
<evidence type="ECO:0000256" key="4">
    <source>
        <dbReference type="ARBA" id="ARBA00022692"/>
    </source>
</evidence>
<comment type="catalytic activity">
    <reaction evidence="7">
        <text>UDP-N-acetyl-alpha-D-muramoyl-L-alanyl-gamma-D-glutamyl-meso-2,6-diaminopimeloyl-D-alanyl-D-alanine + di-trans,octa-cis-undecaprenyl phosphate = di-trans,octa-cis-undecaprenyl diphospho-N-acetyl-alpha-D-muramoyl-L-alanyl-D-glutamyl-meso-2,6-diaminopimeloyl-D-alanyl-D-alanine + UMP</text>
        <dbReference type="Rhea" id="RHEA:28386"/>
        <dbReference type="ChEBI" id="CHEBI:57865"/>
        <dbReference type="ChEBI" id="CHEBI:60392"/>
        <dbReference type="ChEBI" id="CHEBI:61386"/>
        <dbReference type="ChEBI" id="CHEBI:61387"/>
        <dbReference type="EC" id="2.7.8.13"/>
    </reaction>
</comment>
<keyword evidence="7" id="KW-0961">Cell wall biogenesis/degradation</keyword>
<feature type="transmembrane region" description="Helical" evidence="7">
    <location>
        <begin position="282"/>
        <end position="299"/>
    </location>
</feature>
<keyword evidence="7" id="KW-0573">Peptidoglycan synthesis</keyword>
<feature type="transmembrane region" description="Helical" evidence="7">
    <location>
        <begin position="127"/>
        <end position="145"/>
    </location>
</feature>
<keyword evidence="7" id="KW-0132">Cell division</keyword>
<keyword evidence="7" id="KW-0479">Metal-binding</keyword>
<comment type="cofactor">
    <cofactor evidence="7">
        <name>Mg(2+)</name>
        <dbReference type="ChEBI" id="CHEBI:18420"/>
    </cofactor>
</comment>
<comment type="caution">
    <text evidence="9">The sequence shown here is derived from an EMBL/GenBank/DDBJ whole genome shotgun (WGS) entry which is preliminary data.</text>
</comment>
<comment type="subcellular location">
    <subcellularLocation>
        <location evidence="7">Cell membrane</location>
        <topology evidence="7">Multi-pass membrane protein</topology>
    </subcellularLocation>
    <subcellularLocation>
        <location evidence="1">Membrane</location>
        <topology evidence="1">Multi-pass membrane protein</topology>
    </subcellularLocation>
</comment>
<feature type="transmembrane region" description="Helical" evidence="7">
    <location>
        <begin position="52"/>
        <end position="75"/>
    </location>
</feature>